<dbReference type="InterPro" id="IPR014748">
    <property type="entry name" value="Enoyl-CoA_hydra_C"/>
</dbReference>
<evidence type="ECO:0000256" key="3">
    <source>
        <dbReference type="ARBA" id="ARBA00022946"/>
    </source>
</evidence>
<comment type="function">
    <text evidence="5">May play a role in fatty acid biosynthesis and insulin sensitivity.</text>
</comment>
<dbReference type="Proteomes" id="UP000482155">
    <property type="component" value="Unassembled WGS sequence"/>
</dbReference>
<dbReference type="EMBL" id="JAAIVB010000073">
    <property type="protein sequence ID" value="NEX63647.1"/>
    <property type="molecule type" value="Genomic_DNA"/>
</dbReference>
<keyword evidence="2" id="KW-0276">Fatty acid metabolism</keyword>
<dbReference type="Gene3D" id="1.10.12.10">
    <property type="entry name" value="Lyase 2-enoyl-coa Hydratase, Chain A, domain 2"/>
    <property type="match status" value="1"/>
</dbReference>
<dbReference type="SUPFAM" id="SSF52096">
    <property type="entry name" value="ClpP/crotonase"/>
    <property type="match status" value="1"/>
</dbReference>
<accession>A0A6B3SSB3</accession>
<comment type="similarity">
    <text evidence="1">Belongs to the enoyl-CoA hydratase/isomerase family.</text>
</comment>
<proteinExistence type="inferred from homology"/>
<dbReference type="InterPro" id="IPR052377">
    <property type="entry name" value="Mitochondrial_ECH-domain"/>
</dbReference>
<dbReference type="PANTHER" id="PTHR43602:SF1">
    <property type="entry name" value="ENOYL-COA HYDRATASE DOMAIN-CONTAINING PROTEIN 3, MITOCHONDRIAL"/>
    <property type="match status" value="1"/>
</dbReference>
<comment type="caution">
    <text evidence="7">The sequence shown here is derived from an EMBL/GenBank/DDBJ whole genome shotgun (WGS) entry which is preliminary data.</text>
</comment>
<dbReference type="InterPro" id="IPR001753">
    <property type="entry name" value="Enoyl-CoA_hydra/iso"/>
</dbReference>
<dbReference type="AlphaFoldDB" id="A0A6B3SSB3"/>
<dbReference type="NCBIfam" id="NF006008">
    <property type="entry name" value="PRK08139.1"/>
    <property type="match status" value="1"/>
</dbReference>
<evidence type="ECO:0000256" key="2">
    <source>
        <dbReference type="ARBA" id="ARBA00022832"/>
    </source>
</evidence>
<dbReference type="CDD" id="cd06558">
    <property type="entry name" value="crotonase-like"/>
    <property type="match status" value="1"/>
</dbReference>
<dbReference type="GO" id="GO:0016836">
    <property type="term" value="F:hydro-lyase activity"/>
    <property type="evidence" value="ECO:0007669"/>
    <property type="project" value="TreeGrafter"/>
</dbReference>
<protein>
    <recommendedName>
        <fullName evidence="6">Enoyl-CoA hydratase domain-containing protein 3, mitochondrial</fullName>
    </recommendedName>
</protein>
<keyword evidence="3" id="KW-0809">Transit peptide</keyword>
<dbReference type="InterPro" id="IPR029045">
    <property type="entry name" value="ClpP/crotonase-like_dom_sf"/>
</dbReference>
<evidence type="ECO:0000256" key="5">
    <source>
        <dbReference type="ARBA" id="ARBA00037410"/>
    </source>
</evidence>
<organism evidence="7 8">
    <name type="scientific">Noviherbaspirillum galbum</name>
    <dbReference type="NCBI Taxonomy" id="2709383"/>
    <lineage>
        <taxon>Bacteria</taxon>
        <taxon>Pseudomonadati</taxon>
        <taxon>Pseudomonadota</taxon>
        <taxon>Betaproteobacteria</taxon>
        <taxon>Burkholderiales</taxon>
        <taxon>Oxalobacteraceae</taxon>
        <taxon>Noviherbaspirillum</taxon>
    </lineage>
</organism>
<evidence type="ECO:0000256" key="4">
    <source>
        <dbReference type="ARBA" id="ARBA00023098"/>
    </source>
</evidence>
<evidence type="ECO:0000256" key="6">
    <source>
        <dbReference type="ARBA" id="ARBA00040545"/>
    </source>
</evidence>
<name>A0A6B3SSB3_9BURK</name>
<evidence type="ECO:0000256" key="1">
    <source>
        <dbReference type="ARBA" id="ARBA00005254"/>
    </source>
</evidence>
<gene>
    <name evidence="7" type="ORF">G3574_21420</name>
</gene>
<keyword evidence="4" id="KW-0443">Lipid metabolism</keyword>
<sequence length="270" mass="29139">MEEESMTDSQEELVTRSDRGAVSFLALNRPQRGNSLSVAMIDALHRRLLELRSETGIGVIVLSGVGQRIFCAGHDLNEFNGETDPEFFKAVSVRCSAMMQAMREQPQIIIARVEGVATAAGCQLVASADLAIAASDAQFGTPGVNIGLWCLTPMVALGRGVLPKHAMQMLATGRLHDAEFALRAGLVNQVVPTAELNAAVAALASEIGSKSTYTLALGKQAFYRQLPMPLADAYEYCGEVVARNMAHADAREGIRAFVEKRRPQWIGRQP</sequence>
<keyword evidence="8" id="KW-1185">Reference proteome</keyword>
<keyword evidence="7" id="KW-0456">Lyase</keyword>
<dbReference type="Gene3D" id="3.90.226.10">
    <property type="entry name" value="2-enoyl-CoA Hydratase, Chain A, domain 1"/>
    <property type="match status" value="1"/>
</dbReference>
<dbReference type="PANTHER" id="PTHR43602">
    <property type="match status" value="1"/>
</dbReference>
<dbReference type="Pfam" id="PF00378">
    <property type="entry name" value="ECH_1"/>
    <property type="match status" value="1"/>
</dbReference>
<reference evidence="7 8" key="1">
    <citation type="submission" date="2020-02" db="EMBL/GenBank/DDBJ databases">
        <authorList>
            <person name="Kim M.K."/>
        </authorList>
    </citation>
    <scope>NUCLEOTIDE SEQUENCE [LARGE SCALE GENOMIC DNA]</scope>
    <source>
        <strain evidence="7 8">17J57-3</strain>
    </source>
</reference>
<evidence type="ECO:0000313" key="7">
    <source>
        <dbReference type="EMBL" id="NEX63647.1"/>
    </source>
</evidence>
<dbReference type="GO" id="GO:0006631">
    <property type="term" value="P:fatty acid metabolic process"/>
    <property type="evidence" value="ECO:0007669"/>
    <property type="project" value="UniProtKB-KW"/>
</dbReference>
<evidence type="ECO:0000313" key="8">
    <source>
        <dbReference type="Proteomes" id="UP000482155"/>
    </source>
</evidence>